<dbReference type="SUPFAM" id="SSF50044">
    <property type="entry name" value="SH3-domain"/>
    <property type="match status" value="1"/>
</dbReference>
<protein>
    <recommendedName>
        <fullName evidence="4">SH3 domain-containing protein</fullName>
    </recommendedName>
</protein>
<feature type="compositionally biased region" description="Basic and acidic residues" evidence="3">
    <location>
        <begin position="44"/>
        <end position="69"/>
    </location>
</feature>
<dbReference type="GO" id="GO:0008104">
    <property type="term" value="P:intracellular protein localization"/>
    <property type="evidence" value="ECO:0007669"/>
    <property type="project" value="TreeGrafter"/>
</dbReference>
<comment type="caution">
    <text evidence="5">The sequence shown here is derived from an EMBL/GenBank/DDBJ whole genome shotgun (WGS) entry which is preliminary data.</text>
</comment>
<reference evidence="5 6" key="1">
    <citation type="journal article" date="2017" name="G3 (Bethesda)">
        <title>First Draft Genome Sequence of the Pathogenic Fungus Lomentospora prolificans (Formerly Scedosporium prolificans).</title>
        <authorList>
            <person name="Luo R."/>
            <person name="Zimin A."/>
            <person name="Workman R."/>
            <person name="Fan Y."/>
            <person name="Pertea G."/>
            <person name="Grossman N."/>
            <person name="Wear M.P."/>
            <person name="Jia B."/>
            <person name="Miller H."/>
            <person name="Casadevall A."/>
            <person name="Timp W."/>
            <person name="Zhang S.X."/>
            <person name="Salzberg S.L."/>
        </authorList>
    </citation>
    <scope>NUCLEOTIDE SEQUENCE [LARGE SCALE GENOMIC DNA]</scope>
    <source>
        <strain evidence="5 6">JHH-5317</strain>
    </source>
</reference>
<dbReference type="AlphaFoldDB" id="A0A2N3NLJ3"/>
<dbReference type="EMBL" id="NLAX01000001">
    <property type="protein sequence ID" value="PKS13310.1"/>
    <property type="molecule type" value="Genomic_DNA"/>
</dbReference>
<feature type="compositionally biased region" description="Low complexity" evidence="3">
    <location>
        <begin position="872"/>
        <end position="882"/>
    </location>
</feature>
<feature type="compositionally biased region" description="Low complexity" evidence="3">
    <location>
        <begin position="518"/>
        <end position="529"/>
    </location>
</feature>
<evidence type="ECO:0000313" key="5">
    <source>
        <dbReference type="EMBL" id="PKS13310.1"/>
    </source>
</evidence>
<dbReference type="SMART" id="SM00326">
    <property type="entry name" value="SH3"/>
    <property type="match status" value="1"/>
</dbReference>
<feature type="compositionally biased region" description="Basic and acidic residues" evidence="3">
    <location>
        <begin position="771"/>
        <end position="786"/>
    </location>
</feature>
<evidence type="ECO:0000256" key="2">
    <source>
        <dbReference type="PROSITE-ProRule" id="PRU00192"/>
    </source>
</evidence>
<dbReference type="GO" id="GO:0051286">
    <property type="term" value="C:cell tip"/>
    <property type="evidence" value="ECO:0007669"/>
    <property type="project" value="TreeGrafter"/>
</dbReference>
<dbReference type="OrthoDB" id="196165at2759"/>
<dbReference type="PROSITE" id="PS50002">
    <property type="entry name" value="SH3"/>
    <property type="match status" value="1"/>
</dbReference>
<feature type="compositionally biased region" description="Basic and acidic residues" evidence="3">
    <location>
        <begin position="7"/>
        <end position="27"/>
    </location>
</feature>
<dbReference type="Gene3D" id="2.30.30.40">
    <property type="entry name" value="SH3 Domains"/>
    <property type="match status" value="1"/>
</dbReference>
<dbReference type="InterPro" id="IPR036028">
    <property type="entry name" value="SH3-like_dom_sf"/>
</dbReference>
<dbReference type="GO" id="GO:0030950">
    <property type="term" value="P:establishment or maintenance of actin cytoskeleton polarity"/>
    <property type="evidence" value="ECO:0007669"/>
    <property type="project" value="TreeGrafter"/>
</dbReference>
<dbReference type="GO" id="GO:0015630">
    <property type="term" value="C:microtubule cytoskeleton"/>
    <property type="evidence" value="ECO:0007669"/>
    <property type="project" value="TreeGrafter"/>
</dbReference>
<feature type="compositionally biased region" description="Acidic residues" evidence="3">
    <location>
        <begin position="72"/>
        <end position="86"/>
    </location>
</feature>
<feature type="compositionally biased region" description="Basic and acidic residues" evidence="3">
    <location>
        <begin position="598"/>
        <end position="608"/>
    </location>
</feature>
<accession>A0A2N3NLJ3</accession>
<dbReference type="STRING" id="41688.A0A2N3NLJ3"/>
<evidence type="ECO:0000259" key="4">
    <source>
        <dbReference type="PROSITE" id="PS50002"/>
    </source>
</evidence>
<keyword evidence="6" id="KW-1185">Reference proteome</keyword>
<keyword evidence="1 2" id="KW-0728">SH3 domain</keyword>
<gene>
    <name evidence="5" type="ORF">jhhlp_000081</name>
</gene>
<dbReference type="PANTHER" id="PTHR47775">
    <property type="entry name" value="BUD SITE SELECTION PROTEIN 14"/>
    <property type="match status" value="1"/>
</dbReference>
<feature type="compositionally biased region" description="Acidic residues" evidence="3">
    <location>
        <begin position="126"/>
        <end position="141"/>
    </location>
</feature>
<dbReference type="InParanoid" id="A0A2N3NLJ3"/>
<feature type="region of interest" description="Disordered" evidence="3">
    <location>
        <begin position="1"/>
        <end position="183"/>
    </location>
</feature>
<evidence type="ECO:0000313" key="6">
    <source>
        <dbReference type="Proteomes" id="UP000233524"/>
    </source>
</evidence>
<feature type="region of interest" description="Disordered" evidence="3">
    <location>
        <begin position="518"/>
        <end position="882"/>
    </location>
</feature>
<dbReference type="InterPro" id="IPR053039">
    <property type="entry name" value="Polarity_Bud-Selection_Reg"/>
</dbReference>
<evidence type="ECO:0000256" key="1">
    <source>
        <dbReference type="ARBA" id="ARBA00022443"/>
    </source>
</evidence>
<feature type="compositionally biased region" description="Polar residues" evidence="3">
    <location>
        <begin position="586"/>
        <end position="597"/>
    </location>
</feature>
<feature type="compositionally biased region" description="Polar residues" evidence="3">
    <location>
        <begin position="813"/>
        <end position="834"/>
    </location>
</feature>
<dbReference type="InterPro" id="IPR001452">
    <property type="entry name" value="SH3_domain"/>
</dbReference>
<feature type="compositionally biased region" description="Basic and acidic residues" evidence="3">
    <location>
        <begin position="616"/>
        <end position="662"/>
    </location>
</feature>
<name>A0A2N3NLJ3_9PEZI</name>
<feature type="compositionally biased region" description="Basic and acidic residues" evidence="3">
    <location>
        <begin position="685"/>
        <end position="702"/>
    </location>
</feature>
<evidence type="ECO:0000256" key="3">
    <source>
        <dbReference type="SAM" id="MobiDB-lite"/>
    </source>
</evidence>
<sequence length="958" mass="106200">MPKPKIIRADTIDLQDHTRPSAQDHSKSNLRSTPSLSIGPHQAETLREVAHETADENLRSPRLAWDKPTELQSDDEDVDIDIDIDDTEIKPRANGQSNSEDDSSRRDNKMHQQDALAVAQNGGVQDDSDMEMDGDDYDDDMTGGISSSPSIEDGPRRVDSLPGTHRRVASPSPNPSRIAPPEIFPVSSKISFLTSDSSERSDSFETSIEMMGGDLLVEALRQNENVSSHHHLLPRQTADDPSDDEMSARLIPGTRQFYDNYSISSTNSLDNANYPPFHSESLISEMEEELSRWPLNTAHELDFHAKRKEYERGEHIGGPDDLGDGNELDGLAIPCIMDEPEDGDGSDDSFPDNVDPKYIASGWAVECLQDPEDIDFEYVYALHTFVATVDGQANATKGDTMVLLDDSNSYWWLVRIVKDSSIGYLPAEHIETPTERLARLNKHRNIDLSATMLGDQAAEKSKPTFKTAIRRRKKTVTFAAPTYVDYEDYDYSSDDEDQEEIFAQQQAAAKQAREQAAAAAAAAESQQIDIESESEIEDETARVEPLKPRVVKEAKMTDSAKNSTDDSHLKRASEDMFDGKADNISRSRNGTVRNTDSFFKDDTVETKKITLTPNLLRDDNTPRDSTDSKEVRPRPSLDKVLDKDKDDKKKKDKDKKDKDKKPSVIRNFFSRKDKKKGSGDDYDDEPKKSMDGSEPRDSKDHEEVEAETSAATPQRHPSKLQKQMPRTEPSPTRKGPTAGKPADIGAYISETRNDVSNVPPATMRIVDSETQETREVSSQPTREELTRGNGPSAGLSDAQNKSTPAQETLRAPLSQSNERSTESPVQPSSPTSANRPPPLMVDTSSQEDHSASSSPELLDVDADDSGRRGQDSVTATSTTSTSTWNDSKLRAFFDAGSDIKDMLVVVYDKTDVAPAGPDHPIVGSLFREQNAKLAEITTQLDNMLGDWLARKQRLRGTI</sequence>
<proteinExistence type="predicted"/>
<feature type="domain" description="SH3" evidence="4">
    <location>
        <begin position="374"/>
        <end position="435"/>
    </location>
</feature>
<feature type="compositionally biased region" description="Basic and acidic residues" evidence="3">
    <location>
        <begin position="102"/>
        <end position="112"/>
    </location>
</feature>
<dbReference type="Proteomes" id="UP000233524">
    <property type="component" value="Unassembled WGS sequence"/>
</dbReference>
<dbReference type="FunFam" id="2.30.30.40:FF:000035">
    <property type="entry name" value="SH3 domain containing protein"/>
    <property type="match status" value="1"/>
</dbReference>
<feature type="compositionally biased region" description="Polar residues" evidence="3">
    <location>
        <begin position="797"/>
        <end position="806"/>
    </location>
</feature>
<organism evidence="5 6">
    <name type="scientific">Lomentospora prolificans</name>
    <dbReference type="NCBI Taxonomy" id="41688"/>
    <lineage>
        <taxon>Eukaryota</taxon>
        <taxon>Fungi</taxon>
        <taxon>Dikarya</taxon>
        <taxon>Ascomycota</taxon>
        <taxon>Pezizomycotina</taxon>
        <taxon>Sordariomycetes</taxon>
        <taxon>Hypocreomycetidae</taxon>
        <taxon>Microascales</taxon>
        <taxon>Microascaceae</taxon>
        <taxon>Lomentospora</taxon>
    </lineage>
</organism>
<feature type="compositionally biased region" description="Basic and acidic residues" evidence="3">
    <location>
        <begin position="539"/>
        <end position="585"/>
    </location>
</feature>
<dbReference type="VEuPathDB" id="FungiDB:jhhlp_000081"/>
<dbReference type="PANTHER" id="PTHR47775:SF1">
    <property type="entry name" value="BUD SITE SELECTION PROTEIN 14"/>
    <property type="match status" value="1"/>
</dbReference>